<organism evidence="11 12">
    <name type="scientific">Paramecium sonneborni</name>
    <dbReference type="NCBI Taxonomy" id="65129"/>
    <lineage>
        <taxon>Eukaryota</taxon>
        <taxon>Sar</taxon>
        <taxon>Alveolata</taxon>
        <taxon>Ciliophora</taxon>
        <taxon>Intramacronucleata</taxon>
        <taxon>Oligohymenophorea</taxon>
        <taxon>Peniculida</taxon>
        <taxon>Parameciidae</taxon>
        <taxon>Paramecium</taxon>
    </lineage>
</organism>
<dbReference type="AlphaFoldDB" id="A0A8S1K8U0"/>
<gene>
    <name evidence="11" type="ORF">PSON_ATCC_30995.1.T0040516</name>
</gene>
<dbReference type="InterPro" id="IPR018094">
    <property type="entry name" value="Thymidylate_kinase"/>
</dbReference>
<evidence type="ECO:0000256" key="3">
    <source>
        <dbReference type="ARBA" id="ARBA00012980"/>
    </source>
</evidence>
<accession>A0A8S1K8U0</accession>
<dbReference type="PANTHER" id="PTHR10344">
    <property type="entry name" value="THYMIDYLATE KINASE"/>
    <property type="match status" value="1"/>
</dbReference>
<dbReference type="Pfam" id="PF02223">
    <property type="entry name" value="Thymidylate_kin"/>
    <property type="match status" value="1"/>
</dbReference>
<evidence type="ECO:0000256" key="7">
    <source>
        <dbReference type="ARBA" id="ARBA00022741"/>
    </source>
</evidence>
<comment type="caution">
    <text evidence="11">The sequence shown here is derived from an EMBL/GenBank/DDBJ whole genome shotgun (WGS) entry which is preliminary data.</text>
</comment>
<keyword evidence="7" id="KW-0547">Nucleotide-binding</keyword>
<evidence type="ECO:0000256" key="5">
    <source>
        <dbReference type="ARBA" id="ARBA00022679"/>
    </source>
</evidence>
<dbReference type="NCBIfam" id="TIGR00041">
    <property type="entry name" value="DTMP_kinase"/>
    <property type="match status" value="1"/>
</dbReference>
<keyword evidence="5" id="KW-0808">Transferase</keyword>
<dbReference type="GO" id="GO:0005829">
    <property type="term" value="C:cytosol"/>
    <property type="evidence" value="ECO:0007669"/>
    <property type="project" value="TreeGrafter"/>
</dbReference>
<dbReference type="GO" id="GO:0006227">
    <property type="term" value="P:dUDP biosynthetic process"/>
    <property type="evidence" value="ECO:0007669"/>
    <property type="project" value="TreeGrafter"/>
</dbReference>
<evidence type="ECO:0000256" key="6">
    <source>
        <dbReference type="ARBA" id="ARBA00022727"/>
    </source>
</evidence>
<sequence length="216" mass="24750">MEIIIQQTIKKINRGLFIALEGLDKSGKSTQAKLLSQKLNARKVSFPDRTTQLGLIISDYLRGNNNMSDEVIHLLFSANRWEQHTSILKQLQNGINIVSDRYAYSGVAFSAAKGLPIEWCKAPDSGLIQPDITFYLTGPIEQLSQRGDYGKEIYENSSFQYKVGNIFDQLALQENFYKINALKSIDEIQEEILQHIQEKLQNVNQLQLKKLWKQKM</sequence>
<dbReference type="GO" id="GO:0004550">
    <property type="term" value="F:nucleoside diphosphate kinase activity"/>
    <property type="evidence" value="ECO:0007669"/>
    <property type="project" value="TreeGrafter"/>
</dbReference>
<name>A0A8S1K8U0_9CILI</name>
<dbReference type="InterPro" id="IPR039430">
    <property type="entry name" value="Thymidylate_kin-like_dom"/>
</dbReference>
<keyword evidence="8" id="KW-0418">Kinase</keyword>
<dbReference type="PROSITE" id="PS01331">
    <property type="entry name" value="THYMIDYLATE_KINASE"/>
    <property type="match status" value="1"/>
</dbReference>
<reference evidence="11" key="1">
    <citation type="submission" date="2021-01" db="EMBL/GenBank/DDBJ databases">
        <authorList>
            <consortium name="Genoscope - CEA"/>
            <person name="William W."/>
        </authorList>
    </citation>
    <scope>NUCLEOTIDE SEQUENCE</scope>
</reference>
<dbReference type="EMBL" id="CAJJDN010000004">
    <property type="protein sequence ID" value="CAD8050185.1"/>
    <property type="molecule type" value="Genomic_DNA"/>
</dbReference>
<dbReference type="GO" id="GO:0005634">
    <property type="term" value="C:nucleus"/>
    <property type="evidence" value="ECO:0007669"/>
    <property type="project" value="TreeGrafter"/>
</dbReference>
<dbReference type="HAMAP" id="MF_00165">
    <property type="entry name" value="Thymidylate_kinase"/>
    <property type="match status" value="1"/>
</dbReference>
<dbReference type="GO" id="GO:0004798">
    <property type="term" value="F:dTMP kinase activity"/>
    <property type="evidence" value="ECO:0007669"/>
    <property type="project" value="UniProtKB-EC"/>
</dbReference>
<dbReference type="PANTHER" id="PTHR10344:SF1">
    <property type="entry name" value="THYMIDYLATE KINASE"/>
    <property type="match status" value="1"/>
</dbReference>
<keyword evidence="6" id="KW-0545">Nucleotide biosynthesis</keyword>
<evidence type="ECO:0000259" key="10">
    <source>
        <dbReference type="Pfam" id="PF02223"/>
    </source>
</evidence>
<dbReference type="Proteomes" id="UP000692954">
    <property type="component" value="Unassembled WGS sequence"/>
</dbReference>
<evidence type="ECO:0000256" key="9">
    <source>
        <dbReference type="ARBA" id="ARBA00022840"/>
    </source>
</evidence>
<feature type="domain" description="Thymidylate kinase-like" evidence="10">
    <location>
        <begin position="20"/>
        <end position="192"/>
    </location>
</feature>
<comment type="pathway">
    <text evidence="1">Pyrimidine metabolism; dTTP biosynthesis.</text>
</comment>
<proteinExistence type="inferred from homology"/>
<dbReference type="FunFam" id="3.40.50.300:FF:000679">
    <property type="entry name" value="Thymidylate kinase"/>
    <property type="match status" value="1"/>
</dbReference>
<evidence type="ECO:0000256" key="8">
    <source>
        <dbReference type="ARBA" id="ARBA00022777"/>
    </source>
</evidence>
<dbReference type="OrthoDB" id="425602at2759"/>
<dbReference type="EC" id="2.7.4.9" evidence="3"/>
<dbReference type="InterPro" id="IPR018095">
    <property type="entry name" value="Thymidylate_kin_CS"/>
</dbReference>
<evidence type="ECO:0000256" key="1">
    <source>
        <dbReference type="ARBA" id="ARBA00004992"/>
    </source>
</evidence>
<evidence type="ECO:0000256" key="2">
    <source>
        <dbReference type="ARBA" id="ARBA00009776"/>
    </source>
</evidence>
<dbReference type="GO" id="GO:0005739">
    <property type="term" value="C:mitochondrion"/>
    <property type="evidence" value="ECO:0007669"/>
    <property type="project" value="TreeGrafter"/>
</dbReference>
<protein>
    <recommendedName>
        <fullName evidence="4">Thymidylate kinase</fullName>
        <ecNumber evidence="3">2.7.4.9</ecNumber>
    </recommendedName>
</protein>
<dbReference type="GO" id="GO:0006233">
    <property type="term" value="P:dTDP biosynthetic process"/>
    <property type="evidence" value="ECO:0007669"/>
    <property type="project" value="InterPro"/>
</dbReference>
<evidence type="ECO:0000256" key="4">
    <source>
        <dbReference type="ARBA" id="ARBA00017144"/>
    </source>
</evidence>
<dbReference type="CDD" id="cd01672">
    <property type="entry name" value="TMPK"/>
    <property type="match status" value="1"/>
</dbReference>
<comment type="similarity">
    <text evidence="2">Belongs to the thymidylate kinase family.</text>
</comment>
<keyword evidence="9" id="KW-0067">ATP-binding</keyword>
<evidence type="ECO:0000313" key="12">
    <source>
        <dbReference type="Proteomes" id="UP000692954"/>
    </source>
</evidence>
<keyword evidence="12" id="KW-1185">Reference proteome</keyword>
<dbReference type="GO" id="GO:0005524">
    <property type="term" value="F:ATP binding"/>
    <property type="evidence" value="ECO:0007669"/>
    <property type="project" value="UniProtKB-KW"/>
</dbReference>
<evidence type="ECO:0000313" key="11">
    <source>
        <dbReference type="EMBL" id="CAD8050185.1"/>
    </source>
</evidence>
<dbReference type="GO" id="GO:0006235">
    <property type="term" value="P:dTTP biosynthetic process"/>
    <property type="evidence" value="ECO:0007669"/>
    <property type="project" value="TreeGrafter"/>
</dbReference>